<dbReference type="InterPro" id="IPR050141">
    <property type="entry name" value="GCL_type2/YbdK_subfam"/>
</dbReference>
<dbReference type="RefSeq" id="WP_139987422.1">
    <property type="nucleotide sequence ID" value="NZ_VENP01000054.1"/>
</dbReference>
<feature type="region of interest" description="Disordered" evidence="6">
    <location>
        <begin position="37"/>
        <end position="58"/>
    </location>
</feature>
<evidence type="ECO:0000256" key="4">
    <source>
        <dbReference type="ARBA" id="ARBA00048819"/>
    </source>
</evidence>
<dbReference type="PANTHER" id="PTHR36510">
    <property type="entry name" value="GLUTAMATE--CYSTEINE LIGASE 2-RELATED"/>
    <property type="match status" value="1"/>
</dbReference>
<dbReference type="InterPro" id="IPR014746">
    <property type="entry name" value="Gln_synth/guanido_kin_cat_dom"/>
</dbReference>
<reference evidence="7 8" key="1">
    <citation type="submission" date="2019-06" db="EMBL/GenBank/DDBJ databases">
        <title>Draft genome sequence of Miniimonas arenae KCTC 19750T isolated from sea sand.</title>
        <authorList>
            <person name="Park S.-J."/>
        </authorList>
    </citation>
    <scope>NUCLEOTIDE SEQUENCE [LARGE SCALE GENOMIC DNA]</scope>
    <source>
        <strain evidence="7 8">KCTC 19750</strain>
    </source>
</reference>
<dbReference type="EMBL" id="VENP01000054">
    <property type="protein sequence ID" value="TNU73281.1"/>
    <property type="molecule type" value="Genomic_DNA"/>
</dbReference>
<dbReference type="PANTHER" id="PTHR36510:SF1">
    <property type="entry name" value="GLUTAMATE--CYSTEINE LIGASE 2-RELATED"/>
    <property type="match status" value="1"/>
</dbReference>
<comment type="catalytic activity">
    <reaction evidence="4 5">
        <text>L-cysteine + L-glutamate + ATP = gamma-L-glutamyl-L-cysteine + ADP + phosphate + H(+)</text>
        <dbReference type="Rhea" id="RHEA:13285"/>
        <dbReference type="ChEBI" id="CHEBI:15378"/>
        <dbReference type="ChEBI" id="CHEBI:29985"/>
        <dbReference type="ChEBI" id="CHEBI:30616"/>
        <dbReference type="ChEBI" id="CHEBI:35235"/>
        <dbReference type="ChEBI" id="CHEBI:43474"/>
        <dbReference type="ChEBI" id="CHEBI:58173"/>
        <dbReference type="ChEBI" id="CHEBI:456216"/>
        <dbReference type="EC" id="6.3.2.2"/>
    </reaction>
</comment>
<keyword evidence="1 5" id="KW-0436">Ligase</keyword>
<dbReference type="EC" id="6.3.2.2" evidence="5"/>
<comment type="function">
    <text evidence="5">ATP-dependent carboxylate-amine ligase which exhibits weak glutamate--cysteine ligase activity.</text>
</comment>
<dbReference type="Gene3D" id="3.30.590.20">
    <property type="match status" value="1"/>
</dbReference>
<protein>
    <recommendedName>
        <fullName evidence="5">Putative glutamate--cysteine ligase 2</fullName>
        <ecNumber evidence="5">6.3.2.2</ecNumber>
    </recommendedName>
    <alternativeName>
        <fullName evidence="5">Gamma-glutamylcysteine synthetase 2</fullName>
        <shortName evidence="5">GCS 2</shortName>
        <shortName evidence="5">Gamma-GCS 2</shortName>
    </alternativeName>
</protein>
<keyword evidence="2 5" id="KW-0547">Nucleotide-binding</keyword>
<gene>
    <name evidence="7" type="ORF">FH969_12240</name>
</gene>
<dbReference type="OrthoDB" id="9769628at2"/>
<evidence type="ECO:0000313" key="8">
    <source>
        <dbReference type="Proteomes" id="UP000313849"/>
    </source>
</evidence>
<evidence type="ECO:0000313" key="7">
    <source>
        <dbReference type="EMBL" id="TNU73281.1"/>
    </source>
</evidence>
<evidence type="ECO:0000256" key="2">
    <source>
        <dbReference type="ARBA" id="ARBA00022741"/>
    </source>
</evidence>
<sequence>MRTVGVEEEYLLVGEHGEAVARSRAVLATPAASAVTADAAEANTQSDAESGADPNPTTTLESELQEQQVEISTPPATDLAAVADALRLARRRAQDAAAQANARIVAIGTSPLPATTVGSAGERYERIRDLLALTAREQLTSGAHVHVGISDEDEGVRILDRIRPWLSVLVALGSNSPFWQGEDTGYSSYRSLVFRRWPTAGPTDAFGSPETYHRTVEQLLATGAILDEGMVYFDARLSARYPTVEVRVSDVTLAVEHAVTLAALVRALADTAAQPDAPAPDVRIEVLRLMGWRAARSGLSGELVSPVSFTPLPAEEVVGQLLEHVDAALTASGDRTLVHDGVAHLLRDGDGATRQRAWFAETGSLAEVVGRAHEVTMA</sequence>
<comment type="similarity">
    <text evidence="5">Belongs to the glutamate--cysteine ligase type 2 family. YbdK subfamily.</text>
</comment>
<dbReference type="GO" id="GO:0004357">
    <property type="term" value="F:glutamate-cysteine ligase activity"/>
    <property type="evidence" value="ECO:0007669"/>
    <property type="project" value="UniProtKB-EC"/>
</dbReference>
<evidence type="ECO:0000256" key="5">
    <source>
        <dbReference type="HAMAP-Rule" id="MF_01609"/>
    </source>
</evidence>
<dbReference type="HAMAP" id="MF_01609">
    <property type="entry name" value="Glu_cys_ligase_2"/>
    <property type="match status" value="1"/>
</dbReference>
<evidence type="ECO:0000256" key="3">
    <source>
        <dbReference type="ARBA" id="ARBA00022840"/>
    </source>
</evidence>
<evidence type="ECO:0000256" key="6">
    <source>
        <dbReference type="SAM" id="MobiDB-lite"/>
    </source>
</evidence>
<dbReference type="GO" id="GO:0005524">
    <property type="term" value="F:ATP binding"/>
    <property type="evidence" value="ECO:0007669"/>
    <property type="project" value="UniProtKB-KW"/>
</dbReference>
<evidence type="ECO:0000256" key="1">
    <source>
        <dbReference type="ARBA" id="ARBA00022598"/>
    </source>
</evidence>
<dbReference type="SUPFAM" id="SSF55931">
    <property type="entry name" value="Glutamine synthetase/guanido kinase"/>
    <property type="match status" value="1"/>
</dbReference>
<comment type="caution">
    <text evidence="7">The sequence shown here is derived from an EMBL/GenBank/DDBJ whole genome shotgun (WGS) entry which is preliminary data.</text>
</comment>
<proteinExistence type="inferred from homology"/>
<dbReference type="Pfam" id="PF04107">
    <property type="entry name" value="GCS2"/>
    <property type="match status" value="1"/>
</dbReference>
<name>A0A5C5B9A1_9MICO</name>
<dbReference type="InterPro" id="IPR006336">
    <property type="entry name" value="GCS2"/>
</dbReference>
<dbReference type="NCBIfam" id="NF010041">
    <property type="entry name" value="PRK13517.1-1"/>
    <property type="match status" value="1"/>
</dbReference>
<dbReference type="NCBIfam" id="TIGR02050">
    <property type="entry name" value="gshA_cyan_rel"/>
    <property type="match status" value="1"/>
</dbReference>
<accession>A0A5C5B9A1</accession>
<organism evidence="7 8">
    <name type="scientific">Miniimonas arenae</name>
    <dbReference type="NCBI Taxonomy" id="676201"/>
    <lineage>
        <taxon>Bacteria</taxon>
        <taxon>Bacillati</taxon>
        <taxon>Actinomycetota</taxon>
        <taxon>Actinomycetes</taxon>
        <taxon>Micrococcales</taxon>
        <taxon>Beutenbergiaceae</taxon>
        <taxon>Miniimonas</taxon>
    </lineage>
</organism>
<keyword evidence="8" id="KW-1185">Reference proteome</keyword>
<dbReference type="InterPro" id="IPR011793">
    <property type="entry name" value="YbdK"/>
</dbReference>
<keyword evidence="3 5" id="KW-0067">ATP-binding</keyword>
<dbReference type="Proteomes" id="UP000313849">
    <property type="component" value="Unassembled WGS sequence"/>
</dbReference>
<dbReference type="GO" id="GO:0042398">
    <property type="term" value="P:modified amino acid biosynthetic process"/>
    <property type="evidence" value="ECO:0007669"/>
    <property type="project" value="InterPro"/>
</dbReference>
<dbReference type="AlphaFoldDB" id="A0A5C5B9A1"/>